<dbReference type="HOGENOM" id="CLU_1665832_0_0_5"/>
<reference evidence="3 4" key="6">
    <citation type="journal article" date="2011" name="Appl. Environ. Microbiol.">
        <title>Involvement of the azorhizobial chromosome partition gene (parA) in the onset of bacteroid differentiation during Sesbania rostrata stem nodule development.</title>
        <authorList>
            <person name="Liu CT."/>
            <person name="Lee KB."/>
            <person name="Wang YS."/>
            <person name="Peng MH."/>
            <person name="Lee KT."/>
            <person name="Suzuki S."/>
            <person name="Suzuki T."/>
            <person name="Oyaizu H."/>
        </authorList>
    </citation>
    <scope>NUCLEOTIDE SEQUENCE [LARGE SCALE GENOMIC DNA]</scope>
    <source>
        <strain evidence="4">ATCC 43989 / DSM 5975 / JCM 20966 / LMG 6465 / NBRC 14845 / NCIMB 13405 / ORS 571</strain>
    </source>
</reference>
<evidence type="ECO:0000256" key="1">
    <source>
        <dbReference type="SAM" id="MobiDB-lite"/>
    </source>
</evidence>
<organism evidence="3 4">
    <name type="scientific">Azorhizobium caulinodans (strain ATCC 43989 / DSM 5975 / JCM 20966 / LMG 6465 / NBRC 14845 / NCIMB 13405 / ORS 571)</name>
    <dbReference type="NCBI Taxonomy" id="438753"/>
    <lineage>
        <taxon>Bacteria</taxon>
        <taxon>Pseudomonadati</taxon>
        <taxon>Pseudomonadota</taxon>
        <taxon>Alphaproteobacteria</taxon>
        <taxon>Hyphomicrobiales</taxon>
        <taxon>Xanthobacteraceae</taxon>
        <taxon>Azorhizobium</taxon>
    </lineage>
</organism>
<evidence type="ECO:0000313" key="3">
    <source>
        <dbReference type="EMBL" id="BAF87335.1"/>
    </source>
</evidence>
<sequence>MRAHGGGAFRHMAGLSSGRYDTAIIGQAAERMRTRAATWRAVVACLAAYVLLWQGLLGAMALGAHAMPDLSSDFGVICTSNPDGEEGGKAPDGSAHAPDCCWQGCPMFGAAALAPPEAVASPPTVPPRSIGRRAPEVVSQSIRAAERPSRARAPPRMA</sequence>
<reference evidence="3 4" key="4">
    <citation type="journal article" date="2009" name="Appl. Environ. Microbiol.">
        <title>Comparative genome-wide transcriptional profiling of Azorhizobium caulinodans ORS571 grown under free-living and symbiotic conditions.</title>
        <authorList>
            <person name="Tsukada S."/>
            <person name="Aono T."/>
            <person name="Akiba N."/>
            <person name="Lee KB."/>
            <person name="Liu CT."/>
            <person name="Toyazaki H."/>
            <person name="Oyaizu H."/>
        </authorList>
    </citation>
    <scope>NUCLEOTIDE SEQUENCE [LARGE SCALE GENOMIC DNA]</scope>
    <source>
        <strain evidence="4">ATCC 43989 / DSM 5975 / JCM 20966 / LMG 6465 / NBRC 14845 / NCIMB 13405 / ORS 571</strain>
    </source>
</reference>
<reference evidence="3 4" key="1">
    <citation type="journal article" date="2007" name="Appl. Environ. Microbiol.">
        <title>Rhizobial factors required for stem nodule maturation and maintenance in Sesbania rostrata-Azorhizobium caulinodans ORS571 symbiosis.</title>
        <authorList>
            <person name="Suzuki S."/>
            <person name="Aono T."/>
            <person name="Lee KB."/>
            <person name="Suzuki T."/>
            <person name="Liu CT."/>
            <person name="Miwa H."/>
            <person name="Wakao S."/>
            <person name="Iki T."/>
            <person name="Oyaizu H."/>
        </authorList>
    </citation>
    <scope>NUCLEOTIDE SEQUENCE [LARGE SCALE GENOMIC DNA]</scope>
    <source>
        <strain evidence="4">ATCC 43989 / DSM 5975 / JCM 20966 / LMG 6465 / NBRC 14845 / NCIMB 13405 / ORS 571</strain>
    </source>
</reference>
<keyword evidence="2" id="KW-0812">Transmembrane</keyword>
<keyword evidence="2" id="KW-1133">Transmembrane helix</keyword>
<feature type="region of interest" description="Disordered" evidence="1">
    <location>
        <begin position="118"/>
        <end position="158"/>
    </location>
</feature>
<gene>
    <name evidence="3" type="ordered locus">AZC_1337</name>
</gene>
<reference evidence="3 4" key="3">
    <citation type="journal article" date="2008" name="BMC Genomics">
        <title>The genome of the versatile nitrogen fixer Azorhizobium caulinodans ORS571.</title>
        <authorList>
            <person name="Lee KB."/>
            <person name="Backer P.D."/>
            <person name="Aono T."/>
            <person name="Liu CT."/>
            <person name="Suzuki S."/>
            <person name="Suzuki T."/>
            <person name="Kaneko T."/>
            <person name="Yamada M."/>
            <person name="Tabata S."/>
            <person name="Kupfer D.M."/>
            <person name="Najar F.Z."/>
            <person name="Wiley G.B."/>
            <person name="Roe B."/>
            <person name="Binnewies T.T."/>
            <person name="Ussery D.W."/>
            <person name="D'Haeze W."/>
            <person name="Herder J.D."/>
            <person name="Gevers D."/>
            <person name="Vereecke D."/>
            <person name="Holsters M."/>
            <person name="Oyaizu H."/>
        </authorList>
    </citation>
    <scope>NUCLEOTIDE SEQUENCE [LARGE SCALE GENOMIC DNA]</scope>
    <source>
        <strain evidence="4">ATCC 43989 / DSM 5975 / JCM 20966 / LMG 6465 / NBRC 14845 / NCIMB 13405 / ORS 571</strain>
    </source>
</reference>
<evidence type="ECO:0000313" key="4">
    <source>
        <dbReference type="Proteomes" id="UP000000270"/>
    </source>
</evidence>
<dbReference type="KEGG" id="azc:AZC_1337"/>
<keyword evidence="4" id="KW-1185">Reference proteome</keyword>
<feature type="transmembrane region" description="Helical" evidence="2">
    <location>
        <begin position="41"/>
        <end position="62"/>
    </location>
</feature>
<evidence type="ECO:0008006" key="5">
    <source>
        <dbReference type="Google" id="ProtNLM"/>
    </source>
</evidence>
<reference evidence="4" key="2">
    <citation type="submission" date="2007-04" db="EMBL/GenBank/DDBJ databases">
        <title>Complete genome sequence of the nitrogen-fixing bacterium Azorhizobium caulinodans ORS571.</title>
        <authorList>
            <person name="Lee K.B."/>
            <person name="Backer P.D."/>
            <person name="Aono T."/>
            <person name="Liu C.T."/>
            <person name="Suzuki S."/>
            <person name="Suzuki T."/>
            <person name="Kaneko T."/>
            <person name="Yamada M."/>
            <person name="Tabata S."/>
            <person name="Kupfer D.M."/>
            <person name="Najar F.Z."/>
            <person name="Wiley G.B."/>
            <person name="Roe B."/>
            <person name="Binnewies T."/>
            <person name="Ussery D."/>
            <person name="Vereecke D."/>
            <person name="Gevers D."/>
            <person name="Holsters M."/>
            <person name="Oyaizu H."/>
        </authorList>
    </citation>
    <scope>NUCLEOTIDE SEQUENCE [LARGE SCALE GENOMIC DNA]</scope>
    <source>
        <strain evidence="4">ATCC 43989 / DSM 5975 / JCM 20966 / LMG 6465 / NBRC 14845 / NCIMB 13405 / ORS 571</strain>
    </source>
</reference>
<keyword evidence="2" id="KW-0472">Membrane</keyword>
<dbReference type="AlphaFoldDB" id="A8I160"/>
<protein>
    <recommendedName>
        <fullName evidence="5">DUF2946 domain-containing protein</fullName>
    </recommendedName>
</protein>
<accession>A8I160</accession>
<dbReference type="STRING" id="438753.AZC_1337"/>
<proteinExistence type="predicted"/>
<name>A8I160_AZOC5</name>
<reference evidence="3 4" key="5">
    <citation type="journal article" date="2010" name="Appl. Environ. Microbiol.">
        <title>phrR-like gene praR of Azorhizobium caulinodans ORS571 is essential for symbiosis with Sesbania rostrata and is involved in expression of reb genes.</title>
        <authorList>
            <person name="Akiba N."/>
            <person name="Aono T."/>
            <person name="Toyazaki H."/>
            <person name="Sato S."/>
            <person name="Oyaizu H."/>
        </authorList>
    </citation>
    <scope>NUCLEOTIDE SEQUENCE [LARGE SCALE GENOMIC DNA]</scope>
    <source>
        <strain evidence="4">ATCC 43989 / DSM 5975 / JCM 20966 / LMG 6465 / NBRC 14845 / NCIMB 13405 / ORS 571</strain>
    </source>
</reference>
<dbReference type="eggNOG" id="ENOG5030R3B">
    <property type="taxonomic scope" value="Bacteria"/>
</dbReference>
<evidence type="ECO:0000256" key="2">
    <source>
        <dbReference type="SAM" id="Phobius"/>
    </source>
</evidence>
<dbReference type="Proteomes" id="UP000000270">
    <property type="component" value="Chromosome"/>
</dbReference>
<dbReference type="EMBL" id="AP009384">
    <property type="protein sequence ID" value="BAF87335.1"/>
    <property type="molecule type" value="Genomic_DNA"/>
</dbReference>